<feature type="domain" description="Clp ATPase C-terminal" evidence="6">
    <location>
        <begin position="375"/>
        <end position="469"/>
    </location>
</feature>
<dbReference type="PANTHER" id="PTHR48102:SF3">
    <property type="entry name" value="ATP-DEPENDENT PROTEASE ATPASE SUBUNIT HSLU"/>
    <property type="match status" value="1"/>
</dbReference>
<evidence type="ECO:0000256" key="3">
    <source>
        <dbReference type="ARBA" id="ARBA00022840"/>
    </source>
</evidence>
<dbReference type="EMBL" id="FNOU01000006">
    <property type="protein sequence ID" value="SDX72110.1"/>
    <property type="molecule type" value="Genomic_DNA"/>
</dbReference>
<comment type="similarity">
    <text evidence="1">Belongs to the ClpX chaperone family. HslU subfamily.</text>
</comment>
<dbReference type="NCBIfam" id="TIGR00390">
    <property type="entry name" value="hslU"/>
    <property type="match status" value="1"/>
</dbReference>
<organism evidence="7 8">
    <name type="scientific">Eubacterium barkeri</name>
    <name type="common">Clostridium barkeri</name>
    <dbReference type="NCBI Taxonomy" id="1528"/>
    <lineage>
        <taxon>Bacteria</taxon>
        <taxon>Bacillati</taxon>
        <taxon>Bacillota</taxon>
        <taxon>Clostridia</taxon>
        <taxon>Eubacteriales</taxon>
        <taxon>Eubacteriaceae</taxon>
        <taxon>Eubacterium</taxon>
    </lineage>
</organism>
<keyword evidence="7" id="KW-0378">Hydrolase</keyword>
<dbReference type="InterPro" id="IPR027417">
    <property type="entry name" value="P-loop_NTPase"/>
</dbReference>
<name>A0A1H3E0G4_EUBBA</name>
<feature type="domain" description="AAA+ ATPase" evidence="5">
    <location>
        <begin position="54"/>
        <end position="376"/>
    </location>
</feature>
<protein>
    <submittedName>
        <fullName evidence="7">ATP-dependent HslUV protease ATP-binding subunit HslU</fullName>
    </submittedName>
</protein>
<dbReference type="NCBIfam" id="NF003544">
    <property type="entry name" value="PRK05201.1"/>
    <property type="match status" value="1"/>
</dbReference>
<keyword evidence="4" id="KW-0143">Chaperone</keyword>
<dbReference type="GO" id="GO:0016887">
    <property type="term" value="F:ATP hydrolysis activity"/>
    <property type="evidence" value="ECO:0007669"/>
    <property type="project" value="InterPro"/>
</dbReference>
<evidence type="ECO:0000256" key="2">
    <source>
        <dbReference type="ARBA" id="ARBA00022741"/>
    </source>
</evidence>
<evidence type="ECO:0000313" key="7">
    <source>
        <dbReference type="EMBL" id="SDX72110.1"/>
    </source>
</evidence>
<keyword evidence="2" id="KW-0547">Nucleotide-binding</keyword>
<reference evidence="8" key="1">
    <citation type="submission" date="2016-10" db="EMBL/GenBank/DDBJ databases">
        <authorList>
            <person name="Varghese N."/>
            <person name="Submissions S."/>
        </authorList>
    </citation>
    <scope>NUCLEOTIDE SEQUENCE [LARGE SCALE GENOMIC DNA]</scope>
    <source>
        <strain evidence="8">VPI 5359</strain>
    </source>
</reference>
<dbReference type="SMART" id="SM01086">
    <property type="entry name" value="ClpB_D2-small"/>
    <property type="match status" value="1"/>
</dbReference>
<evidence type="ECO:0000256" key="1">
    <source>
        <dbReference type="ARBA" id="ARBA00009771"/>
    </source>
</evidence>
<dbReference type="SMART" id="SM00382">
    <property type="entry name" value="AAA"/>
    <property type="match status" value="1"/>
</dbReference>
<accession>A0A1H3E0G4</accession>
<dbReference type="Proteomes" id="UP000199652">
    <property type="component" value="Unassembled WGS sequence"/>
</dbReference>
<dbReference type="InterPro" id="IPR019489">
    <property type="entry name" value="Clp_ATPase_C"/>
</dbReference>
<dbReference type="Gene3D" id="1.10.8.60">
    <property type="match status" value="1"/>
</dbReference>
<evidence type="ECO:0000259" key="5">
    <source>
        <dbReference type="SMART" id="SM00382"/>
    </source>
</evidence>
<dbReference type="Pfam" id="PF00004">
    <property type="entry name" value="AAA"/>
    <property type="match status" value="1"/>
</dbReference>
<dbReference type="GO" id="GO:0051603">
    <property type="term" value="P:proteolysis involved in protein catabolic process"/>
    <property type="evidence" value="ECO:0007669"/>
    <property type="project" value="TreeGrafter"/>
</dbReference>
<dbReference type="InterPro" id="IPR004491">
    <property type="entry name" value="HslU"/>
</dbReference>
<dbReference type="PANTHER" id="PTHR48102">
    <property type="entry name" value="ATP-DEPENDENT CLP PROTEASE ATP-BINDING SUBUNIT CLPX-LIKE, MITOCHONDRIAL-RELATED"/>
    <property type="match status" value="1"/>
</dbReference>
<proteinExistence type="inferred from homology"/>
<dbReference type="GO" id="GO:0008233">
    <property type="term" value="F:peptidase activity"/>
    <property type="evidence" value="ECO:0007669"/>
    <property type="project" value="UniProtKB-KW"/>
</dbReference>
<evidence type="ECO:0000256" key="4">
    <source>
        <dbReference type="ARBA" id="ARBA00023186"/>
    </source>
</evidence>
<dbReference type="Gene3D" id="3.40.50.300">
    <property type="entry name" value="P-loop containing nucleotide triphosphate hydrolases"/>
    <property type="match status" value="2"/>
</dbReference>
<evidence type="ECO:0000259" key="6">
    <source>
        <dbReference type="SMART" id="SM01086"/>
    </source>
</evidence>
<dbReference type="InterPro" id="IPR050052">
    <property type="entry name" value="ATP-dep_Clp_protease_ClpX"/>
</dbReference>
<gene>
    <name evidence="7" type="ORF">SAMN04488579_10644</name>
</gene>
<dbReference type="SUPFAM" id="SSF52540">
    <property type="entry name" value="P-loop containing nucleoside triphosphate hydrolases"/>
    <property type="match status" value="1"/>
</dbReference>
<sequence length="483" mass="54130">MCAIEMKELTPKRIVSELNRYIIGQEKAKKAVAVSLRNRYRRSLLPEAERDEFTPKNIILMGPTGVGKTEIARRIAKLVSAPFIKVEATKFTEVGYVGRDVESMVRDLVTTSIRMVQQEKMKEVYEQAQAKAEGMILDVLVPQHKKQQKNETLMNPFEILSKMGNSTAASNPQTTEVVPVEDPEKEQAIQTKRAEIKKDLAAGKLEDEVIEIDVDDDGMKSIGMMAGMNEDMSISIGNIFDGLLPGGNKKKKKRTVKVSEARKIITNQEATKMIDMDEVHELGLRAAEQSGIIFIDEIDKIIGNNGGNGPDVSREGVQRDILPIVEGSTVTTKYGPVKTDFILFIGAGAFHVAKIEDMIPELQGRFPVTVQLDSLTEEDFVQILTAPENAVVKQYTSLLRTEGVELHFDEAAIRKIAKIAFTKNEVEENIGARRLHTVFEELLEEISFYASDYDAEVFNIDEKYVESVFKLGDQERSYAKYFL</sequence>
<dbReference type="InterPro" id="IPR003593">
    <property type="entry name" value="AAA+_ATPase"/>
</dbReference>
<dbReference type="AlphaFoldDB" id="A0A1H3E0G4"/>
<keyword evidence="7" id="KW-0645">Protease</keyword>
<dbReference type="GO" id="GO:0005524">
    <property type="term" value="F:ATP binding"/>
    <property type="evidence" value="ECO:0007669"/>
    <property type="project" value="UniProtKB-KW"/>
</dbReference>
<keyword evidence="8" id="KW-1185">Reference proteome</keyword>
<dbReference type="InterPro" id="IPR003959">
    <property type="entry name" value="ATPase_AAA_core"/>
</dbReference>
<dbReference type="GO" id="GO:0009376">
    <property type="term" value="C:HslUV protease complex"/>
    <property type="evidence" value="ECO:0007669"/>
    <property type="project" value="InterPro"/>
</dbReference>
<dbReference type="STRING" id="1528.SAMN04488579_10644"/>
<dbReference type="Pfam" id="PF07724">
    <property type="entry name" value="AAA_2"/>
    <property type="match status" value="1"/>
</dbReference>
<keyword evidence="3 7" id="KW-0067">ATP-binding</keyword>
<evidence type="ECO:0000313" key="8">
    <source>
        <dbReference type="Proteomes" id="UP000199652"/>
    </source>
</evidence>